<keyword evidence="3" id="KW-0731">Sigma factor</keyword>
<gene>
    <name evidence="8" type="ORF">DXT99_26075</name>
</gene>
<evidence type="ECO:0000313" key="9">
    <source>
        <dbReference type="Proteomes" id="UP000256708"/>
    </source>
</evidence>
<dbReference type="InterPro" id="IPR039425">
    <property type="entry name" value="RNA_pol_sigma-70-like"/>
</dbReference>
<dbReference type="Pfam" id="PF08281">
    <property type="entry name" value="Sigma70_r4_2"/>
    <property type="match status" value="1"/>
</dbReference>
<dbReference type="InterPro" id="IPR013324">
    <property type="entry name" value="RNA_pol_sigma_r3/r4-like"/>
</dbReference>
<dbReference type="InterPro" id="IPR007627">
    <property type="entry name" value="RNA_pol_sigma70_r2"/>
</dbReference>
<evidence type="ECO:0000256" key="3">
    <source>
        <dbReference type="ARBA" id="ARBA00023082"/>
    </source>
</evidence>
<dbReference type="NCBIfam" id="TIGR02985">
    <property type="entry name" value="Sig70_bacteroi1"/>
    <property type="match status" value="1"/>
</dbReference>
<dbReference type="EMBL" id="QRGR01000054">
    <property type="protein sequence ID" value="RDV10704.1"/>
    <property type="molecule type" value="Genomic_DNA"/>
</dbReference>
<keyword evidence="5" id="KW-1133">Transmembrane helix</keyword>
<evidence type="ECO:0000259" key="6">
    <source>
        <dbReference type="Pfam" id="PF04542"/>
    </source>
</evidence>
<dbReference type="SUPFAM" id="SSF88659">
    <property type="entry name" value="Sigma3 and sigma4 domains of RNA polymerase sigma factors"/>
    <property type="match status" value="1"/>
</dbReference>
<dbReference type="OrthoDB" id="1524077at2"/>
<feature type="domain" description="RNA polymerase sigma factor 70 region 4 type 2" evidence="7">
    <location>
        <begin position="110"/>
        <end position="160"/>
    </location>
</feature>
<reference evidence="9" key="1">
    <citation type="submission" date="2018-08" db="EMBL/GenBank/DDBJ databases">
        <authorList>
            <person name="Liu Z.-W."/>
            <person name="Du Z.-J."/>
        </authorList>
    </citation>
    <scope>NUCLEOTIDE SEQUENCE [LARGE SCALE GENOMIC DNA]</scope>
    <source>
        <strain evidence="9">H4X</strain>
    </source>
</reference>
<dbReference type="PANTHER" id="PTHR43133:SF46">
    <property type="entry name" value="RNA POLYMERASE SIGMA-70 FACTOR ECF SUBFAMILY"/>
    <property type="match status" value="1"/>
</dbReference>
<feature type="domain" description="RNA polymerase sigma-70 region 2" evidence="6">
    <location>
        <begin position="18"/>
        <end position="81"/>
    </location>
</feature>
<dbReference type="GO" id="GO:0016987">
    <property type="term" value="F:sigma factor activity"/>
    <property type="evidence" value="ECO:0007669"/>
    <property type="project" value="UniProtKB-KW"/>
</dbReference>
<evidence type="ECO:0000256" key="1">
    <source>
        <dbReference type="ARBA" id="ARBA00010641"/>
    </source>
</evidence>
<dbReference type="Gene3D" id="1.10.1740.10">
    <property type="match status" value="1"/>
</dbReference>
<evidence type="ECO:0000259" key="7">
    <source>
        <dbReference type="Pfam" id="PF08281"/>
    </source>
</evidence>
<organism evidence="8 9">
    <name type="scientific">Pontibacter diazotrophicus</name>
    <dbReference type="NCBI Taxonomy" id="1400979"/>
    <lineage>
        <taxon>Bacteria</taxon>
        <taxon>Pseudomonadati</taxon>
        <taxon>Bacteroidota</taxon>
        <taxon>Cytophagia</taxon>
        <taxon>Cytophagales</taxon>
        <taxon>Hymenobacteraceae</taxon>
        <taxon>Pontibacter</taxon>
    </lineage>
</organism>
<accession>A0A3D8KZQ9</accession>
<evidence type="ECO:0000256" key="2">
    <source>
        <dbReference type="ARBA" id="ARBA00023015"/>
    </source>
</evidence>
<dbReference type="InterPro" id="IPR014327">
    <property type="entry name" value="RNA_pol_sigma70_bacteroid"/>
</dbReference>
<dbReference type="GO" id="GO:0006352">
    <property type="term" value="P:DNA-templated transcription initiation"/>
    <property type="evidence" value="ECO:0007669"/>
    <property type="project" value="InterPro"/>
</dbReference>
<proteinExistence type="inferred from homology"/>
<keyword evidence="2" id="KW-0805">Transcription regulation</keyword>
<comment type="similarity">
    <text evidence="1">Belongs to the sigma-70 factor family. ECF subfamily.</text>
</comment>
<dbReference type="RefSeq" id="WP_115568537.1">
    <property type="nucleotide sequence ID" value="NZ_QRGR01000054.1"/>
</dbReference>
<feature type="transmembrane region" description="Helical" evidence="5">
    <location>
        <begin position="165"/>
        <end position="181"/>
    </location>
</feature>
<dbReference type="AlphaFoldDB" id="A0A3D8KZQ9"/>
<evidence type="ECO:0000256" key="4">
    <source>
        <dbReference type="ARBA" id="ARBA00023163"/>
    </source>
</evidence>
<evidence type="ECO:0000256" key="5">
    <source>
        <dbReference type="SAM" id="Phobius"/>
    </source>
</evidence>
<dbReference type="NCBIfam" id="TIGR02937">
    <property type="entry name" value="sigma70-ECF"/>
    <property type="match status" value="1"/>
</dbReference>
<dbReference type="CDD" id="cd06171">
    <property type="entry name" value="Sigma70_r4"/>
    <property type="match status" value="1"/>
</dbReference>
<dbReference type="PANTHER" id="PTHR43133">
    <property type="entry name" value="RNA POLYMERASE ECF-TYPE SIGMA FACTO"/>
    <property type="match status" value="1"/>
</dbReference>
<dbReference type="GO" id="GO:0003677">
    <property type="term" value="F:DNA binding"/>
    <property type="evidence" value="ECO:0007669"/>
    <property type="project" value="InterPro"/>
</dbReference>
<comment type="caution">
    <text evidence="8">The sequence shown here is derived from an EMBL/GenBank/DDBJ whole genome shotgun (WGS) entry which is preliminary data.</text>
</comment>
<sequence length="182" mass="21157">MPEHQDGLPQYKALFRSQYQHLCLRVHRITRDADAAEDIVQDVFVSFWNNEDRQQITTPEAYLYRAAINKALNYASSQKRRGELEAQYRAQQPLSDNSTEQGLQLQETQQKVQDAIELLPPICQKVFLLSRYEEMSHKEIADFLSISTNTVDNHIKKALAVLRKVLLSLLLVLFEIIFNFFS</sequence>
<dbReference type="SUPFAM" id="SSF88946">
    <property type="entry name" value="Sigma2 domain of RNA polymerase sigma factors"/>
    <property type="match status" value="1"/>
</dbReference>
<dbReference type="InterPro" id="IPR013249">
    <property type="entry name" value="RNA_pol_sigma70_r4_t2"/>
</dbReference>
<dbReference type="Proteomes" id="UP000256708">
    <property type="component" value="Unassembled WGS sequence"/>
</dbReference>
<dbReference type="Gene3D" id="1.10.10.10">
    <property type="entry name" value="Winged helix-like DNA-binding domain superfamily/Winged helix DNA-binding domain"/>
    <property type="match status" value="1"/>
</dbReference>
<dbReference type="InterPro" id="IPR014284">
    <property type="entry name" value="RNA_pol_sigma-70_dom"/>
</dbReference>
<dbReference type="InterPro" id="IPR013325">
    <property type="entry name" value="RNA_pol_sigma_r2"/>
</dbReference>
<evidence type="ECO:0000313" key="8">
    <source>
        <dbReference type="EMBL" id="RDV10704.1"/>
    </source>
</evidence>
<keyword evidence="5" id="KW-0812">Transmembrane</keyword>
<keyword evidence="5" id="KW-0472">Membrane</keyword>
<keyword evidence="9" id="KW-1185">Reference proteome</keyword>
<dbReference type="Pfam" id="PF04542">
    <property type="entry name" value="Sigma70_r2"/>
    <property type="match status" value="1"/>
</dbReference>
<protein>
    <submittedName>
        <fullName evidence="8">RNA polymerase sigma-70 factor</fullName>
    </submittedName>
</protein>
<keyword evidence="4" id="KW-0804">Transcription</keyword>
<dbReference type="InterPro" id="IPR036388">
    <property type="entry name" value="WH-like_DNA-bd_sf"/>
</dbReference>
<name>A0A3D8KZQ9_9BACT</name>